<dbReference type="SUPFAM" id="SSF52047">
    <property type="entry name" value="RNI-like"/>
    <property type="match status" value="1"/>
</dbReference>
<dbReference type="OrthoDB" id="550575at2759"/>
<dbReference type="GO" id="GO:0019005">
    <property type="term" value="C:SCF ubiquitin ligase complex"/>
    <property type="evidence" value="ECO:0007669"/>
    <property type="project" value="TreeGrafter"/>
</dbReference>
<evidence type="ECO:0008006" key="3">
    <source>
        <dbReference type="Google" id="ProtNLM"/>
    </source>
</evidence>
<reference evidence="1 2" key="1">
    <citation type="submission" date="2018-08" db="EMBL/GenBank/DDBJ databases">
        <title>Genome and evolution of the arbuscular mycorrhizal fungus Diversispora epigaea (formerly Glomus versiforme) and its bacterial endosymbionts.</title>
        <authorList>
            <person name="Sun X."/>
            <person name="Fei Z."/>
            <person name="Harrison M."/>
        </authorList>
    </citation>
    <scope>NUCLEOTIDE SEQUENCE [LARGE SCALE GENOMIC DNA]</scope>
    <source>
        <strain evidence="1 2">IT104</strain>
    </source>
</reference>
<dbReference type="InterPro" id="IPR006553">
    <property type="entry name" value="Leu-rich_rpt_Cys-con_subtyp"/>
</dbReference>
<keyword evidence="2" id="KW-1185">Reference proteome</keyword>
<evidence type="ECO:0000313" key="2">
    <source>
        <dbReference type="Proteomes" id="UP000266861"/>
    </source>
</evidence>
<protein>
    <recommendedName>
        <fullName evidence="3">F-box domain-containing protein</fullName>
    </recommendedName>
</protein>
<dbReference type="AlphaFoldDB" id="A0A397GN44"/>
<dbReference type="PANTHER" id="PTHR13318">
    <property type="entry name" value="PARTNER OF PAIRED, ISOFORM B-RELATED"/>
    <property type="match status" value="1"/>
</dbReference>
<name>A0A397GN44_9GLOM</name>
<dbReference type="EMBL" id="PQFF01000421">
    <property type="protein sequence ID" value="RHZ51148.1"/>
    <property type="molecule type" value="Genomic_DNA"/>
</dbReference>
<dbReference type="InterPro" id="IPR001611">
    <property type="entry name" value="Leu-rich_rpt"/>
</dbReference>
<accession>A0A397GN44</accession>
<dbReference type="InterPro" id="IPR032675">
    <property type="entry name" value="LRR_dom_sf"/>
</dbReference>
<proteinExistence type="predicted"/>
<dbReference type="Proteomes" id="UP000266861">
    <property type="component" value="Unassembled WGS sequence"/>
</dbReference>
<organism evidence="1 2">
    <name type="scientific">Diversispora epigaea</name>
    <dbReference type="NCBI Taxonomy" id="1348612"/>
    <lineage>
        <taxon>Eukaryota</taxon>
        <taxon>Fungi</taxon>
        <taxon>Fungi incertae sedis</taxon>
        <taxon>Mucoromycota</taxon>
        <taxon>Glomeromycotina</taxon>
        <taxon>Glomeromycetes</taxon>
        <taxon>Diversisporales</taxon>
        <taxon>Diversisporaceae</taxon>
        <taxon>Diversispora</taxon>
    </lineage>
</organism>
<sequence>MKAKIVKAKVEGQKVNCRLEPGFLGLSMCTDKLLKRIGGLKISDALLRTILYSCPNIKFLILDRSYGYSNIPIIEIAKYCLKLQHLSLNACGSLTDRCITEIARSCQKLKHLELGDCSIGNKAVEEIARNCTNLKYLSLERCKGISEEVMKKLNPKISVSKPLAKIEYPNYSDDENGFIFMFSNYIRVPSESTDPERVIY</sequence>
<comment type="caution">
    <text evidence="1">The sequence shown here is derived from an EMBL/GenBank/DDBJ whole genome shotgun (WGS) entry which is preliminary data.</text>
</comment>
<dbReference type="Gene3D" id="3.80.10.10">
    <property type="entry name" value="Ribonuclease Inhibitor"/>
    <property type="match status" value="1"/>
</dbReference>
<dbReference type="STRING" id="1348612.A0A397GN44"/>
<dbReference type="SMART" id="SM00367">
    <property type="entry name" value="LRR_CC"/>
    <property type="match status" value="3"/>
</dbReference>
<gene>
    <name evidence="1" type="ORF">Glove_482g89</name>
</gene>
<dbReference type="Pfam" id="PF13516">
    <property type="entry name" value="LRR_6"/>
    <property type="match status" value="1"/>
</dbReference>
<dbReference type="GO" id="GO:0031146">
    <property type="term" value="P:SCF-dependent proteasomal ubiquitin-dependent protein catabolic process"/>
    <property type="evidence" value="ECO:0007669"/>
    <property type="project" value="TreeGrafter"/>
</dbReference>
<evidence type="ECO:0000313" key="1">
    <source>
        <dbReference type="EMBL" id="RHZ51148.1"/>
    </source>
</evidence>